<reference evidence="8" key="1">
    <citation type="submission" date="2023-03" db="EMBL/GenBank/DDBJ databases">
        <title>Massive genome expansion in bonnet fungi (Mycena s.s.) driven by repeated elements and novel gene families across ecological guilds.</title>
        <authorList>
            <consortium name="Lawrence Berkeley National Laboratory"/>
            <person name="Harder C.B."/>
            <person name="Miyauchi S."/>
            <person name="Viragh M."/>
            <person name="Kuo A."/>
            <person name="Thoen E."/>
            <person name="Andreopoulos B."/>
            <person name="Lu D."/>
            <person name="Skrede I."/>
            <person name="Drula E."/>
            <person name="Henrissat B."/>
            <person name="Morin E."/>
            <person name="Kohler A."/>
            <person name="Barry K."/>
            <person name="LaButti K."/>
            <person name="Morin E."/>
            <person name="Salamov A."/>
            <person name="Lipzen A."/>
            <person name="Mereny Z."/>
            <person name="Hegedus B."/>
            <person name="Baldrian P."/>
            <person name="Stursova M."/>
            <person name="Weitz H."/>
            <person name="Taylor A."/>
            <person name="Grigoriev I.V."/>
            <person name="Nagy L.G."/>
            <person name="Martin F."/>
            <person name="Kauserud H."/>
        </authorList>
    </citation>
    <scope>NUCLEOTIDE SEQUENCE</scope>
    <source>
        <strain evidence="8">9284</strain>
    </source>
</reference>
<dbReference type="SUPFAM" id="SSF51735">
    <property type="entry name" value="NAD(P)-binding Rossmann-fold domains"/>
    <property type="match status" value="1"/>
</dbReference>
<comment type="similarity">
    <text evidence="1">Belongs to the Gfo/Idh/MocA family.</text>
</comment>
<dbReference type="EMBL" id="JARKIF010000012">
    <property type="protein sequence ID" value="KAJ7625522.1"/>
    <property type="molecule type" value="Genomic_DNA"/>
</dbReference>
<dbReference type="Pfam" id="PF22725">
    <property type="entry name" value="GFO_IDH_MocA_C3"/>
    <property type="match status" value="1"/>
</dbReference>
<evidence type="ECO:0000259" key="7">
    <source>
        <dbReference type="Pfam" id="PF22725"/>
    </source>
</evidence>
<dbReference type="InterPro" id="IPR036291">
    <property type="entry name" value="NAD(P)-bd_dom_sf"/>
</dbReference>
<evidence type="ECO:0000256" key="3">
    <source>
        <dbReference type="ARBA" id="ARBA00038984"/>
    </source>
</evidence>
<evidence type="ECO:0000256" key="4">
    <source>
        <dbReference type="ARBA" id="ARBA00042988"/>
    </source>
</evidence>
<protein>
    <recommendedName>
        <fullName evidence="3">D-xylose 1-dehydrogenase (NADP(+), D-xylono-1,5-lactone-forming)</fullName>
        <ecNumber evidence="3">1.1.1.179</ecNumber>
    </recommendedName>
    <alternativeName>
        <fullName evidence="4">D-xylose-NADP dehydrogenase</fullName>
    </alternativeName>
</protein>
<evidence type="ECO:0000256" key="2">
    <source>
        <dbReference type="ARBA" id="ARBA00023002"/>
    </source>
</evidence>
<dbReference type="InterPro" id="IPR050984">
    <property type="entry name" value="Gfo/Idh/MocA_domain"/>
</dbReference>
<evidence type="ECO:0000259" key="6">
    <source>
        <dbReference type="Pfam" id="PF01408"/>
    </source>
</evidence>
<dbReference type="Proteomes" id="UP001221142">
    <property type="component" value="Unassembled WGS sequence"/>
</dbReference>
<feature type="domain" description="Gfo/Idh/MocA-like oxidoreductase N-terminal" evidence="6">
    <location>
        <begin position="26"/>
        <end position="135"/>
    </location>
</feature>
<dbReference type="PANTHER" id="PTHR22604:SF105">
    <property type="entry name" value="TRANS-1,2-DIHYDROBENZENE-1,2-DIOL DEHYDROGENASE"/>
    <property type="match status" value="1"/>
</dbReference>
<dbReference type="InterPro" id="IPR055170">
    <property type="entry name" value="GFO_IDH_MocA-like_dom"/>
</dbReference>
<dbReference type="EC" id="1.1.1.179" evidence="3"/>
<dbReference type="PANTHER" id="PTHR22604">
    <property type="entry name" value="OXIDOREDUCTASES"/>
    <property type="match status" value="1"/>
</dbReference>
<dbReference type="GO" id="GO:0047837">
    <property type="term" value="F:D-xylose 1-dehydrogenase (NADP+) activity"/>
    <property type="evidence" value="ECO:0007669"/>
    <property type="project" value="UniProtKB-EC"/>
</dbReference>
<comment type="catalytic activity">
    <reaction evidence="5">
        <text>D-xylose + NADP(+) = D-xylono-1,5-lactone + NADPH + H(+)</text>
        <dbReference type="Rhea" id="RHEA:22000"/>
        <dbReference type="ChEBI" id="CHEBI:15378"/>
        <dbReference type="ChEBI" id="CHEBI:15867"/>
        <dbReference type="ChEBI" id="CHEBI:53455"/>
        <dbReference type="ChEBI" id="CHEBI:57783"/>
        <dbReference type="ChEBI" id="CHEBI:58349"/>
        <dbReference type="EC" id="1.1.1.179"/>
    </reaction>
</comment>
<dbReference type="GO" id="GO:0000166">
    <property type="term" value="F:nucleotide binding"/>
    <property type="evidence" value="ECO:0007669"/>
    <property type="project" value="InterPro"/>
</dbReference>
<dbReference type="SUPFAM" id="SSF55347">
    <property type="entry name" value="Glyceraldehyde-3-phosphate dehydrogenase-like, C-terminal domain"/>
    <property type="match status" value="1"/>
</dbReference>
<evidence type="ECO:0000313" key="8">
    <source>
        <dbReference type="EMBL" id="KAJ7625522.1"/>
    </source>
</evidence>
<dbReference type="InterPro" id="IPR000683">
    <property type="entry name" value="Gfo/Idh/MocA-like_OxRdtase_N"/>
</dbReference>
<feature type="domain" description="GFO/IDH/MocA-like oxidoreductase" evidence="7">
    <location>
        <begin position="148"/>
        <end position="266"/>
    </location>
</feature>
<dbReference type="AlphaFoldDB" id="A0AAD7BN93"/>
<keyword evidence="9" id="KW-1185">Reference proteome</keyword>
<gene>
    <name evidence="8" type="ORF">FB45DRAFT_921656</name>
</gene>
<dbReference type="Pfam" id="PF01408">
    <property type="entry name" value="GFO_IDH_MocA"/>
    <property type="match status" value="1"/>
</dbReference>
<name>A0AAD7BN93_9AGAR</name>
<comment type="caution">
    <text evidence="8">The sequence shown here is derived from an EMBL/GenBank/DDBJ whole genome shotgun (WGS) entry which is preliminary data.</text>
</comment>
<accession>A0AAD7BN93</accession>
<sequence>MLDIISRLRKTTNPPEAKPLPDSQPIRFGILGAATIGPMAIIAPAKSLSEAVIYAVAARDKDRAAQYAKKHGIEKVFGGPSGYQGATQLPNGLHYEWTMKALAAGKHVLLEKPAANTAEETRQMFDSAEKKGLVLLEAVHYRFHPAVHRAKAILESGELGPIKSTHSSLAMPRGLFNPTNDIRFNYSVGGGALMDMGCYTIGPISVVSVEHELSSPQVDRKTTAKFELPGGITSTIMCDLSMPPYLGFVPNMPTFTVVVECEKGQLEMFNYVAPHFMHSISIKPVGKKGRVEKVYKYPDGEDWHSTYRHQLEAFVSKVKGRTPRTWVTREDSIKNMEVIESVYAKSGLGSRPKSRYVPSD</sequence>
<dbReference type="Gene3D" id="3.40.50.720">
    <property type="entry name" value="NAD(P)-binding Rossmann-like Domain"/>
    <property type="match status" value="1"/>
</dbReference>
<dbReference type="Gene3D" id="3.30.360.10">
    <property type="entry name" value="Dihydrodipicolinate Reductase, domain 2"/>
    <property type="match status" value="1"/>
</dbReference>
<evidence type="ECO:0000256" key="1">
    <source>
        <dbReference type="ARBA" id="ARBA00010928"/>
    </source>
</evidence>
<evidence type="ECO:0000256" key="5">
    <source>
        <dbReference type="ARBA" id="ARBA00049233"/>
    </source>
</evidence>
<organism evidence="8 9">
    <name type="scientific">Roridomyces roridus</name>
    <dbReference type="NCBI Taxonomy" id="1738132"/>
    <lineage>
        <taxon>Eukaryota</taxon>
        <taxon>Fungi</taxon>
        <taxon>Dikarya</taxon>
        <taxon>Basidiomycota</taxon>
        <taxon>Agaricomycotina</taxon>
        <taxon>Agaricomycetes</taxon>
        <taxon>Agaricomycetidae</taxon>
        <taxon>Agaricales</taxon>
        <taxon>Marasmiineae</taxon>
        <taxon>Mycenaceae</taxon>
        <taxon>Roridomyces</taxon>
    </lineage>
</organism>
<evidence type="ECO:0000313" key="9">
    <source>
        <dbReference type="Proteomes" id="UP001221142"/>
    </source>
</evidence>
<proteinExistence type="inferred from homology"/>
<keyword evidence="2" id="KW-0560">Oxidoreductase</keyword>